<proteinExistence type="predicted"/>
<dbReference type="Gene3D" id="3.40.50.1820">
    <property type="entry name" value="alpha/beta hydrolase"/>
    <property type="match status" value="1"/>
</dbReference>
<keyword evidence="1" id="KW-0378">Hydrolase</keyword>
<comment type="caution">
    <text evidence="3">The sequence shown here is derived from an EMBL/GenBank/DDBJ whole genome shotgun (WGS) entry which is preliminary data.</text>
</comment>
<dbReference type="InterPro" id="IPR029058">
    <property type="entry name" value="AB_hydrolase_fold"/>
</dbReference>
<dbReference type="InterPro" id="IPR005645">
    <property type="entry name" value="FSH-like_dom"/>
</dbReference>
<dbReference type="PANTHER" id="PTHR48070">
    <property type="entry name" value="ESTERASE OVCA2"/>
    <property type="match status" value="1"/>
</dbReference>
<evidence type="ECO:0000313" key="4">
    <source>
        <dbReference type="Proteomes" id="UP000431533"/>
    </source>
</evidence>
<dbReference type="GeneID" id="41984578"/>
<organism evidence="3 4">
    <name type="scientific">Lachnellula hyalina</name>
    <dbReference type="NCBI Taxonomy" id="1316788"/>
    <lineage>
        <taxon>Eukaryota</taxon>
        <taxon>Fungi</taxon>
        <taxon>Dikarya</taxon>
        <taxon>Ascomycota</taxon>
        <taxon>Pezizomycotina</taxon>
        <taxon>Leotiomycetes</taxon>
        <taxon>Helotiales</taxon>
        <taxon>Lachnaceae</taxon>
        <taxon>Lachnellula</taxon>
    </lineage>
</organism>
<gene>
    <name evidence="3" type="primary">citA</name>
    <name evidence="3" type="ORF">LHYA1_G004380</name>
</gene>
<dbReference type="Proteomes" id="UP000431533">
    <property type="component" value="Unassembled WGS sequence"/>
</dbReference>
<dbReference type="GO" id="GO:0016787">
    <property type="term" value="F:hydrolase activity"/>
    <property type="evidence" value="ECO:0007669"/>
    <property type="project" value="UniProtKB-KW"/>
</dbReference>
<keyword evidence="4" id="KW-1185">Reference proteome</keyword>
<evidence type="ECO:0000313" key="3">
    <source>
        <dbReference type="EMBL" id="TVY26795.1"/>
    </source>
</evidence>
<sequence>MALPTPRSRPRIACFHGGGSTSKIYEFQCARLEELLKPDFEFVYFEAPFTRSAGPGVLPAFDEESFGPYKTWFKSEDPELQDGSGYDGARDGVQRVWEMMRGAGDDGEWVAAMGFSQGSRVVGGLLLDQQLRGKAGRKEDGDIELKFGVLCMGGGAPMISVMSRGWSPFPLLMYASSHGELELVSIPTFHLHGLKDANLFPGRKQIATYYDPQTTKLMEIDYHHAMPWNHDDLHGFAKFLRDAYSATQSKP</sequence>
<dbReference type="RefSeq" id="XP_031005583.1">
    <property type="nucleotide sequence ID" value="XM_031149341.1"/>
</dbReference>
<evidence type="ECO:0000259" key="2">
    <source>
        <dbReference type="Pfam" id="PF03959"/>
    </source>
</evidence>
<dbReference type="PANTHER" id="PTHR48070:SF1">
    <property type="entry name" value="SERINE HYDROLASE FSH DOMAIN-CONTAINING PROTEIN"/>
    <property type="match status" value="1"/>
</dbReference>
<accession>A0A8H8R313</accession>
<dbReference type="SUPFAM" id="SSF53474">
    <property type="entry name" value="alpha/beta-Hydrolases"/>
    <property type="match status" value="1"/>
</dbReference>
<dbReference type="Pfam" id="PF03959">
    <property type="entry name" value="FSH1"/>
    <property type="match status" value="1"/>
</dbReference>
<name>A0A8H8R313_9HELO</name>
<dbReference type="GO" id="GO:0005634">
    <property type="term" value="C:nucleus"/>
    <property type="evidence" value="ECO:0007669"/>
    <property type="project" value="TreeGrafter"/>
</dbReference>
<dbReference type="OrthoDB" id="414698at2759"/>
<feature type="domain" description="Serine hydrolase" evidence="2">
    <location>
        <begin position="9"/>
        <end position="231"/>
    </location>
</feature>
<dbReference type="GO" id="GO:0044550">
    <property type="term" value="P:secondary metabolite biosynthetic process"/>
    <property type="evidence" value="ECO:0007669"/>
    <property type="project" value="TreeGrafter"/>
</dbReference>
<evidence type="ECO:0000256" key="1">
    <source>
        <dbReference type="ARBA" id="ARBA00022801"/>
    </source>
</evidence>
<dbReference type="EMBL" id="QGMH01000062">
    <property type="protein sequence ID" value="TVY26795.1"/>
    <property type="molecule type" value="Genomic_DNA"/>
</dbReference>
<protein>
    <submittedName>
        <fullName evidence="3">Esterase</fullName>
    </submittedName>
</protein>
<dbReference type="InterPro" id="IPR050593">
    <property type="entry name" value="LovG"/>
</dbReference>
<dbReference type="GO" id="GO:0005737">
    <property type="term" value="C:cytoplasm"/>
    <property type="evidence" value="ECO:0007669"/>
    <property type="project" value="TreeGrafter"/>
</dbReference>
<dbReference type="AlphaFoldDB" id="A0A8H8R313"/>
<reference evidence="3 4" key="1">
    <citation type="submission" date="2018-05" db="EMBL/GenBank/DDBJ databases">
        <title>Genome sequencing and assembly of the regulated plant pathogen Lachnellula willkommii and related sister species for the development of diagnostic species identification markers.</title>
        <authorList>
            <person name="Giroux E."/>
            <person name="Bilodeau G."/>
        </authorList>
    </citation>
    <scope>NUCLEOTIDE SEQUENCE [LARGE SCALE GENOMIC DNA]</scope>
    <source>
        <strain evidence="3 4">CBS 185.66</strain>
    </source>
</reference>